<dbReference type="InterPro" id="IPR041616">
    <property type="entry name" value="PheRS_beta_core"/>
</dbReference>
<dbReference type="InterPro" id="IPR045864">
    <property type="entry name" value="aa-tRNA-synth_II/BPL/LPL"/>
</dbReference>
<dbReference type="GO" id="GO:0004826">
    <property type="term" value="F:phenylalanine-tRNA ligase activity"/>
    <property type="evidence" value="ECO:0007669"/>
    <property type="project" value="UniProtKB-UniRule"/>
</dbReference>
<dbReference type="InterPro" id="IPR045060">
    <property type="entry name" value="Phe-tRNA-ligase_IIc_bsu"/>
</dbReference>
<organism evidence="20 21">
    <name type="scientific">Salinivibrio kushneri</name>
    <dbReference type="NCBI Taxonomy" id="1908198"/>
    <lineage>
        <taxon>Bacteria</taxon>
        <taxon>Pseudomonadati</taxon>
        <taxon>Pseudomonadota</taxon>
        <taxon>Gammaproteobacteria</taxon>
        <taxon>Vibrionales</taxon>
        <taxon>Vibrionaceae</taxon>
        <taxon>Salinivibrio</taxon>
    </lineage>
</organism>
<evidence type="ECO:0000256" key="5">
    <source>
        <dbReference type="ARBA" id="ARBA00022555"/>
    </source>
</evidence>
<evidence type="ECO:0000256" key="9">
    <source>
        <dbReference type="ARBA" id="ARBA00022840"/>
    </source>
</evidence>
<evidence type="ECO:0000256" key="15">
    <source>
        <dbReference type="HAMAP-Rule" id="MF_00283"/>
    </source>
</evidence>
<dbReference type="AlphaFoldDB" id="A0AA47KNC6"/>
<keyword evidence="13 15" id="KW-0030">Aminoacyl-tRNA synthetase</keyword>
<feature type="binding site" evidence="15">
    <location>
        <position position="463"/>
    </location>
    <ligand>
        <name>Mg(2+)</name>
        <dbReference type="ChEBI" id="CHEBI:18420"/>
        <note>shared with alpha subunit</note>
    </ligand>
</feature>
<dbReference type="InterPro" id="IPR005121">
    <property type="entry name" value="Fdx_antiC-bd"/>
</dbReference>
<dbReference type="PANTHER" id="PTHR10947:SF0">
    <property type="entry name" value="PHENYLALANINE--TRNA LIGASE BETA SUBUNIT"/>
    <property type="match status" value="1"/>
</dbReference>
<dbReference type="PROSITE" id="PS50886">
    <property type="entry name" value="TRBD"/>
    <property type="match status" value="1"/>
</dbReference>
<dbReference type="FunFam" id="3.50.40.10:FF:000001">
    <property type="entry name" value="Phenylalanine--tRNA ligase beta subunit"/>
    <property type="match status" value="1"/>
</dbReference>
<feature type="binding site" evidence="15">
    <location>
        <position position="464"/>
    </location>
    <ligand>
        <name>Mg(2+)</name>
        <dbReference type="ChEBI" id="CHEBI:18420"/>
        <note>shared with alpha subunit</note>
    </ligand>
</feature>
<dbReference type="PANTHER" id="PTHR10947">
    <property type="entry name" value="PHENYLALANYL-TRNA SYNTHETASE BETA CHAIN AND LEUCINE-RICH REPEAT-CONTAINING PROTEIN 47"/>
    <property type="match status" value="1"/>
</dbReference>
<dbReference type="SMART" id="SM00874">
    <property type="entry name" value="B5"/>
    <property type="match status" value="1"/>
</dbReference>
<dbReference type="Gene3D" id="3.30.56.10">
    <property type="match status" value="2"/>
</dbReference>
<dbReference type="GO" id="GO:0000287">
    <property type="term" value="F:magnesium ion binding"/>
    <property type="evidence" value="ECO:0007669"/>
    <property type="project" value="UniProtKB-UniRule"/>
</dbReference>
<dbReference type="SUPFAM" id="SSF56037">
    <property type="entry name" value="PheT/TilS domain"/>
    <property type="match status" value="1"/>
</dbReference>
<evidence type="ECO:0000259" key="18">
    <source>
        <dbReference type="PROSITE" id="PS51447"/>
    </source>
</evidence>
<dbReference type="Pfam" id="PF03147">
    <property type="entry name" value="FDX-ACB"/>
    <property type="match status" value="1"/>
</dbReference>
<dbReference type="CDD" id="cd02796">
    <property type="entry name" value="tRNA_bind_bactPheRS"/>
    <property type="match status" value="1"/>
</dbReference>
<dbReference type="SUPFAM" id="SSF50249">
    <property type="entry name" value="Nucleic acid-binding proteins"/>
    <property type="match status" value="1"/>
</dbReference>
<keyword evidence="7 15" id="KW-0479">Metal-binding</keyword>
<dbReference type="CDD" id="cd00769">
    <property type="entry name" value="PheRS_beta_core"/>
    <property type="match status" value="1"/>
</dbReference>
<evidence type="ECO:0000256" key="14">
    <source>
        <dbReference type="ARBA" id="ARBA00049255"/>
    </source>
</evidence>
<gene>
    <name evidence="15 20" type="primary">pheT</name>
    <name evidence="20" type="ORF">N8M53_06335</name>
</gene>
<reference evidence="20" key="1">
    <citation type="submission" date="2022-09" db="EMBL/GenBank/DDBJ databases">
        <authorList>
            <person name="Li Z.-J."/>
        </authorList>
    </citation>
    <scope>NUCLEOTIDE SEQUENCE</scope>
    <source>
        <strain evidence="20">TGB11</strain>
    </source>
</reference>
<dbReference type="SMART" id="SM00873">
    <property type="entry name" value="B3_4"/>
    <property type="match status" value="1"/>
</dbReference>
<dbReference type="FunFam" id="3.30.56.10:FF:000002">
    <property type="entry name" value="Phenylalanine--tRNA ligase beta subunit"/>
    <property type="match status" value="1"/>
</dbReference>
<dbReference type="InterPro" id="IPR012340">
    <property type="entry name" value="NA-bd_OB-fold"/>
</dbReference>
<keyword evidence="5 16" id="KW-0820">tRNA-binding</keyword>
<keyword evidence="12 15" id="KW-0648">Protein biosynthesis</keyword>
<evidence type="ECO:0000256" key="8">
    <source>
        <dbReference type="ARBA" id="ARBA00022741"/>
    </source>
</evidence>
<evidence type="ECO:0000256" key="3">
    <source>
        <dbReference type="ARBA" id="ARBA00011209"/>
    </source>
</evidence>
<dbReference type="NCBIfam" id="TIGR00472">
    <property type="entry name" value="pheT_bact"/>
    <property type="match status" value="1"/>
</dbReference>
<dbReference type="Pfam" id="PF03483">
    <property type="entry name" value="B3_4"/>
    <property type="match status" value="1"/>
</dbReference>
<dbReference type="InterPro" id="IPR004532">
    <property type="entry name" value="Phe-tRNA-ligase_IIc_bsu_bact"/>
</dbReference>
<dbReference type="SUPFAM" id="SSF55681">
    <property type="entry name" value="Class II aaRS and biotin synthetases"/>
    <property type="match status" value="1"/>
</dbReference>
<protein>
    <recommendedName>
        <fullName evidence="15">Phenylalanine--tRNA ligase beta subunit</fullName>
        <ecNumber evidence="15">6.1.1.20</ecNumber>
    </recommendedName>
    <alternativeName>
        <fullName evidence="15">Phenylalanyl-tRNA synthetase beta subunit</fullName>
        <shortName evidence="15">PheRS</shortName>
    </alternativeName>
</protein>
<evidence type="ECO:0000259" key="17">
    <source>
        <dbReference type="PROSITE" id="PS50886"/>
    </source>
</evidence>
<dbReference type="Gene3D" id="3.30.70.380">
    <property type="entry name" value="Ferrodoxin-fold anticodon-binding domain"/>
    <property type="match status" value="1"/>
</dbReference>
<comment type="subcellular location">
    <subcellularLocation>
        <location evidence="1 15">Cytoplasm</location>
    </subcellularLocation>
</comment>
<dbReference type="FunFam" id="3.30.70.380:FF:000001">
    <property type="entry name" value="Phenylalanine--tRNA ligase beta subunit"/>
    <property type="match status" value="1"/>
</dbReference>
<dbReference type="RefSeq" id="WP_269579901.1">
    <property type="nucleotide sequence ID" value="NZ_CP114588.1"/>
</dbReference>
<dbReference type="HAMAP" id="MF_00283">
    <property type="entry name" value="Phe_tRNA_synth_beta1"/>
    <property type="match status" value="1"/>
</dbReference>
<evidence type="ECO:0000256" key="13">
    <source>
        <dbReference type="ARBA" id="ARBA00023146"/>
    </source>
</evidence>
<dbReference type="InterPro" id="IPR002547">
    <property type="entry name" value="tRNA-bd_dom"/>
</dbReference>
<dbReference type="FunFam" id="2.40.50.140:FF:000045">
    <property type="entry name" value="Phenylalanine--tRNA ligase beta subunit"/>
    <property type="match status" value="1"/>
</dbReference>
<feature type="domain" description="B5" evidence="19">
    <location>
        <begin position="401"/>
        <end position="476"/>
    </location>
</feature>
<comment type="similarity">
    <text evidence="2 15">Belongs to the phenylalanyl-tRNA synthetase beta subunit family. Type 1 subfamily.</text>
</comment>
<dbReference type="Gene3D" id="3.30.930.10">
    <property type="entry name" value="Bira Bifunctional Protein, Domain 2"/>
    <property type="match status" value="1"/>
</dbReference>
<dbReference type="InterPro" id="IPR005147">
    <property type="entry name" value="tRNA_synthase_B5-dom"/>
</dbReference>
<dbReference type="SUPFAM" id="SSF54991">
    <property type="entry name" value="Anticodon-binding domain of PheRS"/>
    <property type="match status" value="1"/>
</dbReference>
<dbReference type="InterPro" id="IPR020825">
    <property type="entry name" value="Phe-tRNA_synthase-like_B3/B4"/>
</dbReference>
<dbReference type="Gene3D" id="3.50.40.10">
    <property type="entry name" value="Phenylalanyl-trna Synthetase, Chain B, domain 3"/>
    <property type="match status" value="1"/>
</dbReference>
<keyword evidence="9 15" id="KW-0067">ATP-binding</keyword>
<dbReference type="Pfam" id="PF03484">
    <property type="entry name" value="B5"/>
    <property type="match status" value="1"/>
</dbReference>
<evidence type="ECO:0000256" key="12">
    <source>
        <dbReference type="ARBA" id="ARBA00022917"/>
    </source>
</evidence>
<keyword evidence="11 16" id="KW-0694">RNA-binding</keyword>
<dbReference type="NCBIfam" id="NF045760">
    <property type="entry name" value="YtpR"/>
    <property type="match status" value="1"/>
</dbReference>
<evidence type="ECO:0000256" key="6">
    <source>
        <dbReference type="ARBA" id="ARBA00022598"/>
    </source>
</evidence>
<evidence type="ECO:0000256" key="10">
    <source>
        <dbReference type="ARBA" id="ARBA00022842"/>
    </source>
</evidence>
<feature type="domain" description="FDX-ACB" evidence="18">
    <location>
        <begin position="706"/>
        <end position="799"/>
    </location>
</feature>
<dbReference type="InterPro" id="IPR009061">
    <property type="entry name" value="DNA-bd_dom_put_sf"/>
</dbReference>
<dbReference type="GO" id="GO:0006432">
    <property type="term" value="P:phenylalanyl-tRNA aminoacylation"/>
    <property type="evidence" value="ECO:0007669"/>
    <property type="project" value="UniProtKB-UniRule"/>
</dbReference>
<evidence type="ECO:0000313" key="21">
    <source>
        <dbReference type="Proteomes" id="UP001164748"/>
    </source>
</evidence>
<evidence type="ECO:0000256" key="1">
    <source>
        <dbReference type="ARBA" id="ARBA00004496"/>
    </source>
</evidence>
<dbReference type="InterPro" id="IPR005146">
    <property type="entry name" value="B3/B4_tRNA-bd"/>
</dbReference>
<evidence type="ECO:0000256" key="4">
    <source>
        <dbReference type="ARBA" id="ARBA00022490"/>
    </source>
</evidence>
<dbReference type="PROSITE" id="PS51447">
    <property type="entry name" value="FDX_ACB"/>
    <property type="match status" value="1"/>
</dbReference>
<dbReference type="InterPro" id="IPR036690">
    <property type="entry name" value="Fdx_antiC-bd_sf"/>
</dbReference>
<dbReference type="SUPFAM" id="SSF46955">
    <property type="entry name" value="Putative DNA-binding domain"/>
    <property type="match status" value="1"/>
</dbReference>
<dbReference type="FunFam" id="3.30.930.10:FF:000022">
    <property type="entry name" value="Phenylalanine--tRNA ligase beta subunit"/>
    <property type="match status" value="1"/>
</dbReference>
<comment type="catalytic activity">
    <reaction evidence="14 15">
        <text>tRNA(Phe) + L-phenylalanine + ATP = L-phenylalanyl-tRNA(Phe) + AMP + diphosphate + H(+)</text>
        <dbReference type="Rhea" id="RHEA:19413"/>
        <dbReference type="Rhea" id="RHEA-COMP:9668"/>
        <dbReference type="Rhea" id="RHEA-COMP:9699"/>
        <dbReference type="ChEBI" id="CHEBI:15378"/>
        <dbReference type="ChEBI" id="CHEBI:30616"/>
        <dbReference type="ChEBI" id="CHEBI:33019"/>
        <dbReference type="ChEBI" id="CHEBI:58095"/>
        <dbReference type="ChEBI" id="CHEBI:78442"/>
        <dbReference type="ChEBI" id="CHEBI:78531"/>
        <dbReference type="ChEBI" id="CHEBI:456215"/>
        <dbReference type="EC" id="6.1.1.20"/>
    </reaction>
</comment>
<dbReference type="InterPro" id="IPR033714">
    <property type="entry name" value="tRNA_bind_bactPheRS"/>
</dbReference>
<dbReference type="EMBL" id="CP114588">
    <property type="protein sequence ID" value="WBA09807.1"/>
    <property type="molecule type" value="Genomic_DNA"/>
</dbReference>
<feature type="binding site" evidence="15">
    <location>
        <position position="460"/>
    </location>
    <ligand>
        <name>Mg(2+)</name>
        <dbReference type="ChEBI" id="CHEBI:18420"/>
        <note>shared with alpha subunit</note>
    </ligand>
</feature>
<feature type="binding site" evidence="15">
    <location>
        <position position="454"/>
    </location>
    <ligand>
        <name>Mg(2+)</name>
        <dbReference type="ChEBI" id="CHEBI:18420"/>
        <note>shared with alpha subunit</note>
    </ligand>
</feature>
<dbReference type="Proteomes" id="UP001164748">
    <property type="component" value="Chromosome"/>
</dbReference>
<feature type="domain" description="TRNA-binding" evidence="17">
    <location>
        <begin position="39"/>
        <end position="148"/>
    </location>
</feature>
<comment type="cofactor">
    <cofactor evidence="15">
        <name>Mg(2+)</name>
        <dbReference type="ChEBI" id="CHEBI:18420"/>
    </cofactor>
    <text evidence="15">Binds 2 magnesium ions per tetramer.</text>
</comment>
<evidence type="ECO:0000256" key="11">
    <source>
        <dbReference type="ARBA" id="ARBA00022884"/>
    </source>
</evidence>
<proteinExistence type="inferred from homology"/>
<dbReference type="Pfam" id="PF01588">
    <property type="entry name" value="tRNA_bind"/>
    <property type="match status" value="1"/>
</dbReference>
<name>A0AA47KNC6_9GAMM</name>
<accession>A0AA47KNC6</accession>
<keyword evidence="4 15" id="KW-0963">Cytoplasm</keyword>
<comment type="subunit">
    <text evidence="3 15">Tetramer of two alpha and two beta subunits.</text>
</comment>
<dbReference type="GO" id="GO:0000049">
    <property type="term" value="F:tRNA binding"/>
    <property type="evidence" value="ECO:0007669"/>
    <property type="project" value="UniProtKB-UniRule"/>
</dbReference>
<keyword evidence="8 15" id="KW-0547">Nucleotide-binding</keyword>
<sequence length="800" mass="86756">MKFSESWLREWVNPANDTDALAHQITMAGLEVDEIAPVAGDFSGVVVGEVVECGQHPDADKLRVTKINVGDDELLDIVCGAPNCRQGLKVAVAMVGAVLPGDFKIKKAKLRGQPSFGMLCSFTELGIDIESDGIIELPADAPIGTDIREYLALNDVTIDVDLTPNRADCLSLRGLAREVGVLNRTDVTEPTITPVTASIDDKVSVHIDAPQACPRYLGRVVKNVDLNAQTPLWMQEKLRRSGIRAIDPVVDVTNYVMLEQGQPMHAFDLSKLEGGIVVRMAEEGETLTLLDGNEATLNAQTLVIADEKKALAMAGIFGGQDSGVTTDTQDILLESAFFAPDVIRGRARSYGLHTDSSHRFERGVDPALQAAAMERATELLLAICGGEAGEIVTAETAETLPTRDTVTLRREKLDGLLGHSIDNSDVQAILSRLGCAVTETEKGWQATAPSWRFDIAIEQDLIEEVGRIYGYDNIPTRAPKAALTMREYKEAAMPLKRVRDLLVDRGFHEAITYSFVEPKQQTLVVPDVEPLILPSPISADMSAMRLSLLPGLLNTVAYNQKRQQPRVRLFEFGLRFTPEGETGGTVRQSSIRQESMLAGVIAGPGSEEHWDLASATVDFFDLKGDLEAVLELTGKLKDFRFVSASHPAMHPGQTAAIEFDGKVVGHIGTLHPELEREFGLNGRTVVFELEWQAIDERFIPEAAGLSKFPANRRDIAVIADQALASGDVVAACLQSGNPLLKDAQLFDLYTGKGVEEGKKSLAIALTLQSDARTLEEADISDAVSGVVSHLSEKLGVTLRD</sequence>
<dbReference type="GO" id="GO:0005524">
    <property type="term" value="F:ATP binding"/>
    <property type="evidence" value="ECO:0007669"/>
    <property type="project" value="UniProtKB-UniRule"/>
</dbReference>
<keyword evidence="6 15" id="KW-0436">Ligase</keyword>
<dbReference type="GO" id="GO:0009328">
    <property type="term" value="C:phenylalanine-tRNA ligase complex"/>
    <property type="evidence" value="ECO:0007669"/>
    <property type="project" value="TreeGrafter"/>
</dbReference>
<evidence type="ECO:0000313" key="20">
    <source>
        <dbReference type="EMBL" id="WBA09807.1"/>
    </source>
</evidence>
<dbReference type="Gene3D" id="2.40.50.140">
    <property type="entry name" value="Nucleic acid-binding proteins"/>
    <property type="match status" value="1"/>
</dbReference>
<evidence type="ECO:0000256" key="7">
    <source>
        <dbReference type="ARBA" id="ARBA00022723"/>
    </source>
</evidence>
<dbReference type="Pfam" id="PF17759">
    <property type="entry name" value="tRNA_synthFbeta"/>
    <property type="match status" value="1"/>
</dbReference>
<evidence type="ECO:0000256" key="16">
    <source>
        <dbReference type="PROSITE-ProRule" id="PRU00209"/>
    </source>
</evidence>
<dbReference type="SMART" id="SM00896">
    <property type="entry name" value="FDX-ACB"/>
    <property type="match status" value="1"/>
</dbReference>
<evidence type="ECO:0000256" key="2">
    <source>
        <dbReference type="ARBA" id="ARBA00008653"/>
    </source>
</evidence>
<dbReference type="EC" id="6.1.1.20" evidence="15"/>
<evidence type="ECO:0000259" key="19">
    <source>
        <dbReference type="PROSITE" id="PS51483"/>
    </source>
</evidence>
<dbReference type="PROSITE" id="PS51483">
    <property type="entry name" value="B5"/>
    <property type="match status" value="1"/>
</dbReference>
<keyword evidence="10 15" id="KW-0460">Magnesium</keyword>